<evidence type="ECO:0000313" key="1">
    <source>
        <dbReference type="EMBL" id="CAH8247051.1"/>
    </source>
</evidence>
<keyword evidence="2" id="KW-1185">Reference proteome</keyword>
<comment type="caution">
    <text evidence="1">The sequence shown here is derived from an EMBL/GenBank/DDBJ whole genome shotgun (WGS) entry which is preliminary data.</text>
</comment>
<accession>A0ABM9G5J4</accession>
<dbReference type="Proteomes" id="UP001154322">
    <property type="component" value="Unassembled WGS sequence"/>
</dbReference>
<dbReference type="EMBL" id="CALYLO010000006">
    <property type="protein sequence ID" value="CAH8247051.1"/>
    <property type="molecule type" value="Genomic_DNA"/>
</dbReference>
<evidence type="ECO:0000313" key="2">
    <source>
        <dbReference type="Proteomes" id="UP001154322"/>
    </source>
</evidence>
<proteinExistence type="predicted"/>
<protein>
    <submittedName>
        <fullName evidence="1">Uncharacterized protein</fullName>
    </submittedName>
</protein>
<reference evidence="1" key="1">
    <citation type="submission" date="2022-06" db="EMBL/GenBank/DDBJ databases">
        <authorList>
            <person name="Dietemann V."/>
            <person name="Ory F."/>
            <person name="Dainat B."/>
            <person name="Oberhansli S."/>
        </authorList>
    </citation>
    <scope>NUCLEOTIDE SEQUENCE</scope>
    <source>
        <strain evidence="1">Ena-SAMPLE-TAB-26-04-2022-14:26:32:270-5432</strain>
    </source>
</reference>
<name>A0ABM9G5J4_9BACL</name>
<sequence length="63" mass="7256">MKPWWIKNRRDESIGTASARGRSFLTRISSSSVNRGRAPEEKQHIELAKTARYGDSIKVLFHK</sequence>
<organism evidence="1 2">
    <name type="scientific">Paenibacillus melissococcoides</name>
    <dbReference type="NCBI Taxonomy" id="2912268"/>
    <lineage>
        <taxon>Bacteria</taxon>
        <taxon>Bacillati</taxon>
        <taxon>Bacillota</taxon>
        <taxon>Bacilli</taxon>
        <taxon>Bacillales</taxon>
        <taxon>Paenibacillaceae</taxon>
        <taxon>Paenibacillus</taxon>
    </lineage>
</organism>
<gene>
    <name evidence="1" type="ORF">WJ0W_004285</name>
</gene>